<dbReference type="AlphaFoldDB" id="A0AAD7UI50"/>
<dbReference type="InterPro" id="IPR015655">
    <property type="entry name" value="PP2C"/>
</dbReference>
<reference evidence="8" key="1">
    <citation type="submission" date="2023-01" db="EMBL/GenBank/DDBJ databases">
        <title>Metagenome sequencing of chrysophaentin producing Chrysophaeum taylorii.</title>
        <authorList>
            <person name="Davison J."/>
            <person name="Bewley C."/>
        </authorList>
    </citation>
    <scope>NUCLEOTIDE SEQUENCE</scope>
    <source>
        <strain evidence="8">NIES-1699</strain>
    </source>
</reference>
<comment type="subcellular location">
    <subcellularLocation>
        <location evidence="1">Membrane</location>
        <topology evidence="1">Peripheral membrane protein</topology>
    </subcellularLocation>
</comment>
<evidence type="ECO:0000256" key="1">
    <source>
        <dbReference type="ARBA" id="ARBA00004170"/>
    </source>
</evidence>
<evidence type="ECO:0000256" key="6">
    <source>
        <dbReference type="SAM" id="MobiDB-lite"/>
    </source>
</evidence>
<evidence type="ECO:0000259" key="7">
    <source>
        <dbReference type="PROSITE" id="PS51746"/>
    </source>
</evidence>
<name>A0AAD7UI50_9STRA</name>
<dbReference type="Gene3D" id="3.60.40.10">
    <property type="entry name" value="PPM-type phosphatase domain"/>
    <property type="match status" value="1"/>
</dbReference>
<accession>A0AAD7UI50</accession>
<protein>
    <recommendedName>
        <fullName evidence="7">PPM-type phosphatase domain-containing protein</fullName>
    </recommendedName>
</protein>
<evidence type="ECO:0000256" key="2">
    <source>
        <dbReference type="ARBA" id="ARBA00022723"/>
    </source>
</evidence>
<dbReference type="InterPro" id="IPR036457">
    <property type="entry name" value="PPM-type-like_dom_sf"/>
</dbReference>
<keyword evidence="4 5" id="KW-0904">Protein phosphatase</keyword>
<dbReference type="PANTHER" id="PTHR13832:SF827">
    <property type="entry name" value="PROTEIN PHOSPHATASE 1L"/>
    <property type="match status" value="1"/>
</dbReference>
<proteinExistence type="inferred from homology"/>
<evidence type="ECO:0000313" key="8">
    <source>
        <dbReference type="EMBL" id="KAJ8607689.1"/>
    </source>
</evidence>
<dbReference type="PROSITE" id="PS01032">
    <property type="entry name" value="PPM_1"/>
    <property type="match status" value="1"/>
</dbReference>
<dbReference type="GO" id="GO:0004722">
    <property type="term" value="F:protein serine/threonine phosphatase activity"/>
    <property type="evidence" value="ECO:0007669"/>
    <property type="project" value="InterPro"/>
</dbReference>
<evidence type="ECO:0000256" key="5">
    <source>
        <dbReference type="RuleBase" id="RU003465"/>
    </source>
</evidence>
<dbReference type="Pfam" id="PF00481">
    <property type="entry name" value="PP2C"/>
    <property type="match status" value="2"/>
</dbReference>
<keyword evidence="2" id="KW-0479">Metal-binding</keyword>
<gene>
    <name evidence="8" type="ORF">CTAYLR_007307</name>
</gene>
<feature type="compositionally biased region" description="Low complexity" evidence="6">
    <location>
        <begin position="375"/>
        <end position="388"/>
    </location>
</feature>
<comment type="similarity">
    <text evidence="5">Belongs to the PP2C family.</text>
</comment>
<evidence type="ECO:0000256" key="3">
    <source>
        <dbReference type="ARBA" id="ARBA00022801"/>
    </source>
</evidence>
<feature type="domain" description="PPM-type phosphatase" evidence="7">
    <location>
        <begin position="30"/>
        <end position="340"/>
    </location>
</feature>
<dbReference type="InterPro" id="IPR001932">
    <property type="entry name" value="PPM-type_phosphatase-like_dom"/>
</dbReference>
<organism evidence="8 9">
    <name type="scientific">Chrysophaeum taylorii</name>
    <dbReference type="NCBI Taxonomy" id="2483200"/>
    <lineage>
        <taxon>Eukaryota</taxon>
        <taxon>Sar</taxon>
        <taxon>Stramenopiles</taxon>
        <taxon>Ochrophyta</taxon>
        <taxon>Pelagophyceae</taxon>
        <taxon>Pelagomonadales</taxon>
        <taxon>Pelagomonadaceae</taxon>
        <taxon>Chrysophaeum</taxon>
    </lineage>
</organism>
<keyword evidence="3 5" id="KW-0378">Hydrolase</keyword>
<dbReference type="SUPFAM" id="SSF81606">
    <property type="entry name" value="PP2C-like"/>
    <property type="match status" value="1"/>
</dbReference>
<dbReference type="EMBL" id="JAQMWT010000200">
    <property type="protein sequence ID" value="KAJ8607689.1"/>
    <property type="molecule type" value="Genomic_DNA"/>
</dbReference>
<dbReference type="CDD" id="cd00143">
    <property type="entry name" value="PP2Cc"/>
    <property type="match status" value="1"/>
</dbReference>
<evidence type="ECO:0000313" key="9">
    <source>
        <dbReference type="Proteomes" id="UP001230188"/>
    </source>
</evidence>
<feature type="region of interest" description="Disordered" evidence="6">
    <location>
        <begin position="1"/>
        <end position="33"/>
    </location>
</feature>
<evidence type="ECO:0000256" key="4">
    <source>
        <dbReference type="ARBA" id="ARBA00022912"/>
    </source>
</evidence>
<dbReference type="GO" id="GO:0046872">
    <property type="term" value="F:metal ion binding"/>
    <property type="evidence" value="ECO:0007669"/>
    <property type="project" value="UniProtKB-KW"/>
</dbReference>
<dbReference type="Proteomes" id="UP001230188">
    <property type="component" value="Unassembled WGS sequence"/>
</dbReference>
<sequence length="402" mass="43762">MRRPSDVLKNVGGVAPVAVEDEDEESLDTRSGEASYGVARHLTKGEDMFKVSKKKKNKSVVYGVFDGHGGSRLAKALSEQLPQRLLRGPTVDAFFDVDAELGPQHENEGSTATCAVVERESPSRATVEVSWVGDSRAIAVEMLDPARPLCFETALHHVSNAAEIDRLERQWGARDGADDDDDLMKRSRDYERRVAACQPAAFVRQKSIVARRRDATGAATGPLVVQALWAPTDDPGNLIRGASTCVTRAIGDWDSSRGLIPYPDVATHAVEAPAWRRYVLATDGLWDVVAPDKARKVVASYADPQRAAQALLRRARKRYARINAAADPFADDTTVLVFDVKLGTPDFVKPKRAAIFSCIPSKHSQTTLDQLLDYSSSSSSRRSSADSSSPREPGKPKPPTSL</sequence>
<keyword evidence="9" id="KW-1185">Reference proteome</keyword>
<dbReference type="PANTHER" id="PTHR13832">
    <property type="entry name" value="PROTEIN PHOSPHATASE 2C"/>
    <property type="match status" value="1"/>
</dbReference>
<dbReference type="SMART" id="SM00332">
    <property type="entry name" value="PP2Cc"/>
    <property type="match status" value="1"/>
</dbReference>
<dbReference type="InterPro" id="IPR000222">
    <property type="entry name" value="PP2C_BS"/>
</dbReference>
<dbReference type="PROSITE" id="PS51746">
    <property type="entry name" value="PPM_2"/>
    <property type="match status" value="1"/>
</dbReference>
<feature type="region of interest" description="Disordered" evidence="6">
    <location>
        <begin position="371"/>
        <end position="402"/>
    </location>
</feature>
<comment type="caution">
    <text evidence="8">The sequence shown here is derived from an EMBL/GenBank/DDBJ whole genome shotgun (WGS) entry which is preliminary data.</text>
</comment>
<dbReference type="GO" id="GO:0016020">
    <property type="term" value="C:membrane"/>
    <property type="evidence" value="ECO:0007669"/>
    <property type="project" value="UniProtKB-SubCell"/>
</dbReference>